<reference evidence="1" key="1">
    <citation type="submission" date="2021-06" db="EMBL/GenBank/DDBJ databases">
        <authorList>
            <person name="Hodson N. C."/>
            <person name="Mongue J. A."/>
            <person name="Jaron S. K."/>
        </authorList>
    </citation>
    <scope>NUCLEOTIDE SEQUENCE</scope>
</reference>
<sequence>MSLVMSLRAWFRIQNNFYDAMHVSPHASSNIRKDTMSSWSWSRFPTWKKIMPILDLDARHFCNTPNPTAGQPSAQS</sequence>
<accession>A0A8J2P0Y4</accession>
<name>A0A8J2P0Y4_9HEXA</name>
<keyword evidence="2" id="KW-1185">Reference proteome</keyword>
<dbReference type="EMBL" id="CAJVCH010154639">
    <property type="protein sequence ID" value="CAG7727880.1"/>
    <property type="molecule type" value="Genomic_DNA"/>
</dbReference>
<protein>
    <submittedName>
        <fullName evidence="1">Uncharacterized protein</fullName>
    </submittedName>
</protein>
<dbReference type="AlphaFoldDB" id="A0A8J2P0Y4"/>
<evidence type="ECO:0000313" key="2">
    <source>
        <dbReference type="Proteomes" id="UP000708208"/>
    </source>
</evidence>
<organism evidence="1 2">
    <name type="scientific">Allacma fusca</name>
    <dbReference type="NCBI Taxonomy" id="39272"/>
    <lineage>
        <taxon>Eukaryota</taxon>
        <taxon>Metazoa</taxon>
        <taxon>Ecdysozoa</taxon>
        <taxon>Arthropoda</taxon>
        <taxon>Hexapoda</taxon>
        <taxon>Collembola</taxon>
        <taxon>Symphypleona</taxon>
        <taxon>Sminthuridae</taxon>
        <taxon>Allacma</taxon>
    </lineage>
</organism>
<dbReference type="Proteomes" id="UP000708208">
    <property type="component" value="Unassembled WGS sequence"/>
</dbReference>
<comment type="caution">
    <text evidence="1">The sequence shown here is derived from an EMBL/GenBank/DDBJ whole genome shotgun (WGS) entry which is preliminary data.</text>
</comment>
<evidence type="ECO:0000313" key="1">
    <source>
        <dbReference type="EMBL" id="CAG7727880.1"/>
    </source>
</evidence>
<gene>
    <name evidence="1" type="ORF">AFUS01_LOCUS16696</name>
</gene>
<proteinExistence type="predicted"/>